<dbReference type="EMBL" id="MU855378">
    <property type="protein sequence ID" value="KAK3904922.1"/>
    <property type="molecule type" value="Genomic_DNA"/>
</dbReference>
<evidence type="ECO:0000313" key="1">
    <source>
        <dbReference type="EMBL" id="KAK3904922.1"/>
    </source>
</evidence>
<reference evidence="1" key="1">
    <citation type="journal article" date="2023" name="Mol. Phylogenet. Evol.">
        <title>Genome-scale phylogeny and comparative genomics of the fungal order Sordariales.</title>
        <authorList>
            <person name="Hensen N."/>
            <person name="Bonometti L."/>
            <person name="Westerberg I."/>
            <person name="Brannstrom I.O."/>
            <person name="Guillou S."/>
            <person name="Cros-Aarteil S."/>
            <person name="Calhoun S."/>
            <person name="Haridas S."/>
            <person name="Kuo A."/>
            <person name="Mondo S."/>
            <person name="Pangilinan J."/>
            <person name="Riley R."/>
            <person name="LaButti K."/>
            <person name="Andreopoulos B."/>
            <person name="Lipzen A."/>
            <person name="Chen C."/>
            <person name="Yan M."/>
            <person name="Daum C."/>
            <person name="Ng V."/>
            <person name="Clum A."/>
            <person name="Steindorff A."/>
            <person name="Ohm R.A."/>
            <person name="Martin F."/>
            <person name="Silar P."/>
            <person name="Natvig D.O."/>
            <person name="Lalanne C."/>
            <person name="Gautier V."/>
            <person name="Ament-Velasquez S.L."/>
            <person name="Kruys A."/>
            <person name="Hutchinson M.I."/>
            <person name="Powell A.J."/>
            <person name="Barry K."/>
            <person name="Miller A.N."/>
            <person name="Grigoriev I.V."/>
            <person name="Debuchy R."/>
            <person name="Gladieux P."/>
            <person name="Hiltunen Thoren M."/>
            <person name="Johannesson H."/>
        </authorList>
    </citation>
    <scope>NUCLEOTIDE SEQUENCE</scope>
    <source>
        <strain evidence="1">CBS 103.79</strain>
    </source>
</reference>
<dbReference type="PANTHER" id="PTHR37171:SF1">
    <property type="entry name" value="SERINE_THREONINE-PROTEIN KINASE YRZF-RELATED"/>
    <property type="match status" value="1"/>
</dbReference>
<dbReference type="InterPro" id="IPR011009">
    <property type="entry name" value="Kinase-like_dom_sf"/>
</dbReference>
<reference evidence="1" key="2">
    <citation type="submission" date="2023-05" db="EMBL/GenBank/DDBJ databases">
        <authorList>
            <consortium name="Lawrence Berkeley National Laboratory"/>
            <person name="Steindorff A."/>
            <person name="Hensen N."/>
            <person name="Bonometti L."/>
            <person name="Westerberg I."/>
            <person name="Brannstrom I.O."/>
            <person name="Guillou S."/>
            <person name="Cros-Aarteil S."/>
            <person name="Calhoun S."/>
            <person name="Haridas S."/>
            <person name="Kuo A."/>
            <person name="Mondo S."/>
            <person name="Pangilinan J."/>
            <person name="Riley R."/>
            <person name="Labutti K."/>
            <person name="Andreopoulos B."/>
            <person name="Lipzen A."/>
            <person name="Chen C."/>
            <person name="Yanf M."/>
            <person name="Daum C."/>
            <person name="Ng V."/>
            <person name="Clum A."/>
            <person name="Ohm R."/>
            <person name="Martin F."/>
            <person name="Silar P."/>
            <person name="Natvig D."/>
            <person name="Lalanne C."/>
            <person name="Gautier V."/>
            <person name="Ament-Velasquez S.L."/>
            <person name="Kruys A."/>
            <person name="Hutchinson M.I."/>
            <person name="Powell A.J."/>
            <person name="Barry K."/>
            <person name="Miller A.N."/>
            <person name="Grigoriev I.V."/>
            <person name="Debuchy R."/>
            <person name="Gladieux P."/>
            <person name="Thoren M.H."/>
            <person name="Johannesson H."/>
        </authorList>
    </citation>
    <scope>NUCLEOTIDE SEQUENCE</scope>
    <source>
        <strain evidence="1">CBS 103.79</strain>
    </source>
</reference>
<dbReference type="Proteomes" id="UP001303889">
    <property type="component" value="Unassembled WGS sequence"/>
</dbReference>
<organism evidence="1 2">
    <name type="scientific">Staphylotrichum tortipilum</name>
    <dbReference type="NCBI Taxonomy" id="2831512"/>
    <lineage>
        <taxon>Eukaryota</taxon>
        <taxon>Fungi</taxon>
        <taxon>Dikarya</taxon>
        <taxon>Ascomycota</taxon>
        <taxon>Pezizomycotina</taxon>
        <taxon>Sordariomycetes</taxon>
        <taxon>Sordariomycetidae</taxon>
        <taxon>Sordariales</taxon>
        <taxon>Chaetomiaceae</taxon>
        <taxon>Staphylotrichum</taxon>
    </lineage>
</organism>
<gene>
    <name evidence="1" type="ORF">C8A05DRAFT_31280</name>
</gene>
<proteinExistence type="predicted"/>
<evidence type="ECO:0000313" key="2">
    <source>
        <dbReference type="Proteomes" id="UP001303889"/>
    </source>
</evidence>
<dbReference type="Gene3D" id="1.10.510.10">
    <property type="entry name" value="Transferase(Phosphotransferase) domain 1"/>
    <property type="match status" value="1"/>
</dbReference>
<keyword evidence="2" id="KW-1185">Reference proteome</keyword>
<comment type="caution">
    <text evidence="1">The sequence shown here is derived from an EMBL/GenBank/DDBJ whole genome shotgun (WGS) entry which is preliminary data.</text>
</comment>
<dbReference type="InterPro" id="IPR052396">
    <property type="entry name" value="Meiotic_Drive_Suppr_Kinase"/>
</dbReference>
<dbReference type="AlphaFoldDB" id="A0AAN6RVF3"/>
<name>A0AAN6RVF3_9PEZI</name>
<evidence type="ECO:0008006" key="3">
    <source>
        <dbReference type="Google" id="ProtNLM"/>
    </source>
</evidence>
<accession>A0AAN6RVF3</accession>
<dbReference type="SUPFAM" id="SSF56112">
    <property type="entry name" value="Protein kinase-like (PK-like)"/>
    <property type="match status" value="1"/>
</dbReference>
<dbReference type="PANTHER" id="PTHR37171">
    <property type="entry name" value="SERINE/THREONINE-PROTEIN KINASE YRZF-RELATED"/>
    <property type="match status" value="1"/>
</dbReference>
<sequence>MDTWDDEGLPTPARPPLEFRLGSRPVAVQNAALLDERRTVYRLDLRQPPCPLALAKRLLSLCPRIMSRWPGWFLPPTVIIKKRKPGWEDEFDMEKRAYKALKRLQGAVIPHYYGEAVYDGSPALVLSFIPGKTLFETWQDLEDGDLRLNLEAALRPLTSSGVHYTDVKLDNFMRADDGRVVVIDLEQVELNTTTE</sequence>
<protein>
    <recommendedName>
        <fullName evidence="3">Protein kinase domain-containing protein</fullName>
    </recommendedName>
</protein>